<feature type="region of interest" description="Disordered" evidence="1">
    <location>
        <begin position="56"/>
        <end position="85"/>
    </location>
</feature>
<gene>
    <name evidence="2" type="ORF">HanXRQr2_Chr08g0341211</name>
</gene>
<evidence type="ECO:0000313" key="3">
    <source>
        <dbReference type="Proteomes" id="UP000215914"/>
    </source>
</evidence>
<evidence type="ECO:0000313" key="2">
    <source>
        <dbReference type="EMBL" id="KAF5795567.1"/>
    </source>
</evidence>
<protein>
    <submittedName>
        <fullName evidence="2">Transposase, Ptta/En/Spm, plant</fullName>
    </submittedName>
</protein>
<feature type="compositionally biased region" description="Gly residues" evidence="1">
    <location>
        <begin position="11"/>
        <end position="33"/>
    </location>
</feature>
<evidence type="ECO:0000256" key="1">
    <source>
        <dbReference type="SAM" id="MobiDB-lite"/>
    </source>
</evidence>
<dbReference type="InterPro" id="IPR004252">
    <property type="entry name" value="Probable_transposase_24"/>
</dbReference>
<dbReference type="Pfam" id="PF03004">
    <property type="entry name" value="Transposase_24"/>
    <property type="match status" value="1"/>
</dbReference>
<accession>A0A9K3IFA9</accession>
<reference evidence="2" key="2">
    <citation type="submission" date="2020-06" db="EMBL/GenBank/DDBJ databases">
        <title>Helianthus annuus Genome sequencing and assembly Release 2.</title>
        <authorList>
            <person name="Gouzy J."/>
            <person name="Langlade N."/>
            <person name="Munos S."/>
        </authorList>
    </citation>
    <scope>NUCLEOTIDE SEQUENCE</scope>
    <source>
        <tissue evidence="2">Leaves</tissue>
    </source>
</reference>
<proteinExistence type="predicted"/>
<keyword evidence="3" id="KW-1185">Reference proteome</keyword>
<organism evidence="2 3">
    <name type="scientific">Helianthus annuus</name>
    <name type="common">Common sunflower</name>
    <dbReference type="NCBI Taxonomy" id="4232"/>
    <lineage>
        <taxon>Eukaryota</taxon>
        <taxon>Viridiplantae</taxon>
        <taxon>Streptophyta</taxon>
        <taxon>Embryophyta</taxon>
        <taxon>Tracheophyta</taxon>
        <taxon>Spermatophyta</taxon>
        <taxon>Magnoliopsida</taxon>
        <taxon>eudicotyledons</taxon>
        <taxon>Gunneridae</taxon>
        <taxon>Pentapetalae</taxon>
        <taxon>asterids</taxon>
        <taxon>campanulids</taxon>
        <taxon>Asterales</taxon>
        <taxon>Asteraceae</taxon>
        <taxon>Asteroideae</taxon>
        <taxon>Heliantheae alliance</taxon>
        <taxon>Heliantheae</taxon>
        <taxon>Helianthus</taxon>
    </lineage>
</organism>
<dbReference type="AlphaFoldDB" id="A0A9K3IFA9"/>
<sequence>MARTMGRGSVPAGGRGVGQDVGQAGGRGIGRGSSQGSHLATTQEVWRCGGRVYMRGGGQVGNNQSSGQAGDRGVGQGGVHSSDRGVGDVDVEYDFHLMNSPIESSAGDDESAFHVAPARRGSASKPKYLNLSIAIGFGLFSNQGTATRTISSNLISLWSGPWDSWRDVPNEHRTRLFERFQMYYQWEERNHAPIYRCWEKCIAGKFPTLLRNVRKEAKAMAKQQGKNVGDDMTDLIDFKPTWIRSEIWKQMLDHWNTPKWKAKSLRNKEIRSRATGGKHTLGSQSYVTMKRKAERKLGRELTIREAYKQSHCRKGSRPLDKDLSCSNSLILDVDSEGDAQEENLVWVDARAEETWVKYEGFLEEKYGKERNKHPKFDKDLWSRAEGKHKGKGYGLGNDSDPCVHRREDPEIEKLNLVIKELVKEKDEEKERFNGIIAGLLADKEKDKVDKDALLDRMSQIEAMLTATVRK</sequence>
<comment type="caution">
    <text evidence="2">The sequence shown here is derived from an EMBL/GenBank/DDBJ whole genome shotgun (WGS) entry which is preliminary data.</text>
</comment>
<dbReference type="Gramene" id="mRNA:HanXRQr2_Chr08g0341211">
    <property type="protein sequence ID" value="mRNA:HanXRQr2_Chr08g0341211"/>
    <property type="gene ID" value="HanXRQr2_Chr08g0341211"/>
</dbReference>
<feature type="region of interest" description="Disordered" evidence="1">
    <location>
        <begin position="1"/>
        <end position="40"/>
    </location>
</feature>
<reference evidence="2" key="1">
    <citation type="journal article" date="2017" name="Nature">
        <title>The sunflower genome provides insights into oil metabolism, flowering and Asterid evolution.</title>
        <authorList>
            <person name="Badouin H."/>
            <person name="Gouzy J."/>
            <person name="Grassa C.J."/>
            <person name="Murat F."/>
            <person name="Staton S.E."/>
            <person name="Cottret L."/>
            <person name="Lelandais-Briere C."/>
            <person name="Owens G.L."/>
            <person name="Carrere S."/>
            <person name="Mayjonade B."/>
            <person name="Legrand L."/>
            <person name="Gill N."/>
            <person name="Kane N.C."/>
            <person name="Bowers J.E."/>
            <person name="Hubner S."/>
            <person name="Bellec A."/>
            <person name="Berard A."/>
            <person name="Berges H."/>
            <person name="Blanchet N."/>
            <person name="Boniface M.C."/>
            <person name="Brunel D."/>
            <person name="Catrice O."/>
            <person name="Chaidir N."/>
            <person name="Claudel C."/>
            <person name="Donnadieu C."/>
            <person name="Faraut T."/>
            <person name="Fievet G."/>
            <person name="Helmstetter N."/>
            <person name="King M."/>
            <person name="Knapp S.J."/>
            <person name="Lai Z."/>
            <person name="Le Paslier M.C."/>
            <person name="Lippi Y."/>
            <person name="Lorenzon L."/>
            <person name="Mandel J.R."/>
            <person name="Marage G."/>
            <person name="Marchand G."/>
            <person name="Marquand E."/>
            <person name="Bret-Mestries E."/>
            <person name="Morien E."/>
            <person name="Nambeesan S."/>
            <person name="Nguyen T."/>
            <person name="Pegot-Espagnet P."/>
            <person name="Pouilly N."/>
            <person name="Raftis F."/>
            <person name="Sallet E."/>
            <person name="Schiex T."/>
            <person name="Thomas J."/>
            <person name="Vandecasteele C."/>
            <person name="Vares D."/>
            <person name="Vear F."/>
            <person name="Vautrin S."/>
            <person name="Crespi M."/>
            <person name="Mangin B."/>
            <person name="Burke J.M."/>
            <person name="Salse J."/>
            <person name="Munos S."/>
            <person name="Vincourt P."/>
            <person name="Rieseberg L.H."/>
            <person name="Langlade N.B."/>
        </authorList>
    </citation>
    <scope>NUCLEOTIDE SEQUENCE</scope>
    <source>
        <tissue evidence="2">Leaves</tissue>
    </source>
</reference>
<dbReference type="Proteomes" id="UP000215914">
    <property type="component" value="Unassembled WGS sequence"/>
</dbReference>
<name>A0A9K3IFA9_HELAN</name>
<dbReference type="EMBL" id="MNCJ02000323">
    <property type="protein sequence ID" value="KAF5795567.1"/>
    <property type="molecule type" value="Genomic_DNA"/>
</dbReference>